<dbReference type="PANTHER" id="PTHR30086:SF20">
    <property type="entry name" value="ARGININE EXPORTER PROTEIN ARGO-RELATED"/>
    <property type="match status" value="1"/>
</dbReference>
<protein>
    <submittedName>
        <fullName evidence="7">LysE/ArgO family amino acid transporter</fullName>
    </submittedName>
</protein>
<proteinExistence type="predicted"/>
<dbReference type="RefSeq" id="WP_390192248.1">
    <property type="nucleotide sequence ID" value="NZ_JBHMEP010000002.1"/>
</dbReference>
<accession>A0ABV5HMD7</accession>
<keyword evidence="2" id="KW-1003">Cell membrane</keyword>
<comment type="subcellular location">
    <subcellularLocation>
        <location evidence="1">Cell membrane</location>
        <topology evidence="1">Multi-pass membrane protein</topology>
    </subcellularLocation>
</comment>
<dbReference type="EMBL" id="JBHMEP010000002">
    <property type="protein sequence ID" value="MFB9135410.1"/>
    <property type="molecule type" value="Genomic_DNA"/>
</dbReference>
<comment type="caution">
    <text evidence="7">The sequence shown here is derived from an EMBL/GenBank/DDBJ whole genome shotgun (WGS) entry which is preliminary data.</text>
</comment>
<feature type="transmembrane region" description="Helical" evidence="6">
    <location>
        <begin position="149"/>
        <end position="172"/>
    </location>
</feature>
<evidence type="ECO:0000256" key="1">
    <source>
        <dbReference type="ARBA" id="ARBA00004651"/>
    </source>
</evidence>
<gene>
    <name evidence="7" type="ORF">ACFFUV_10605</name>
</gene>
<organism evidence="7 8">
    <name type="scientific">Vibrio olivae</name>
    <dbReference type="NCBI Taxonomy" id="1243002"/>
    <lineage>
        <taxon>Bacteria</taxon>
        <taxon>Pseudomonadati</taxon>
        <taxon>Pseudomonadota</taxon>
        <taxon>Gammaproteobacteria</taxon>
        <taxon>Vibrionales</taxon>
        <taxon>Vibrionaceae</taxon>
        <taxon>Vibrio</taxon>
    </lineage>
</organism>
<dbReference type="PANTHER" id="PTHR30086">
    <property type="entry name" value="ARGININE EXPORTER PROTEIN ARGO"/>
    <property type="match status" value="1"/>
</dbReference>
<evidence type="ECO:0000313" key="8">
    <source>
        <dbReference type="Proteomes" id="UP001589645"/>
    </source>
</evidence>
<dbReference type="Pfam" id="PF01810">
    <property type="entry name" value="LysE"/>
    <property type="match status" value="1"/>
</dbReference>
<keyword evidence="8" id="KW-1185">Reference proteome</keyword>
<dbReference type="Proteomes" id="UP001589645">
    <property type="component" value="Unassembled WGS sequence"/>
</dbReference>
<feature type="transmembrane region" description="Helical" evidence="6">
    <location>
        <begin position="39"/>
        <end position="63"/>
    </location>
</feature>
<keyword evidence="4 6" id="KW-1133">Transmembrane helix</keyword>
<sequence>MIISSLATGFTTGAGLIVCIGSQNAFVLRQGLLRSHVGLVALVCIISDILLIAAGISGLGFMVEQWPTMLQWVRYAGALFLAFNAFQAAKRAFDTHQSLNPSEFIAPSRKKILLTCLAFTWLNPHVYLDTVFMLGSLSLQYTEGTQWEFGAGAMLASVAWFISITYGARLLLPLFKNPNAWRVLDGLVALVMTYLCIGLLVVPLN</sequence>
<keyword evidence="3 6" id="KW-0812">Transmembrane</keyword>
<evidence type="ECO:0000256" key="5">
    <source>
        <dbReference type="ARBA" id="ARBA00023136"/>
    </source>
</evidence>
<keyword evidence="5 6" id="KW-0472">Membrane</keyword>
<evidence type="ECO:0000256" key="2">
    <source>
        <dbReference type="ARBA" id="ARBA00022475"/>
    </source>
</evidence>
<evidence type="ECO:0000313" key="7">
    <source>
        <dbReference type="EMBL" id="MFB9135410.1"/>
    </source>
</evidence>
<evidence type="ECO:0000256" key="4">
    <source>
        <dbReference type="ARBA" id="ARBA00022989"/>
    </source>
</evidence>
<feature type="transmembrane region" description="Helical" evidence="6">
    <location>
        <begin position="184"/>
        <end position="204"/>
    </location>
</feature>
<evidence type="ECO:0000256" key="3">
    <source>
        <dbReference type="ARBA" id="ARBA00022692"/>
    </source>
</evidence>
<name>A0ABV5HMD7_9VIBR</name>
<reference evidence="7 8" key="1">
    <citation type="submission" date="2024-09" db="EMBL/GenBank/DDBJ databases">
        <authorList>
            <person name="Sun Q."/>
            <person name="Mori K."/>
        </authorList>
    </citation>
    <scope>NUCLEOTIDE SEQUENCE [LARGE SCALE GENOMIC DNA]</scope>
    <source>
        <strain evidence="7 8">CECT 8064</strain>
    </source>
</reference>
<feature type="transmembrane region" description="Helical" evidence="6">
    <location>
        <begin position="69"/>
        <end position="86"/>
    </location>
</feature>
<dbReference type="InterPro" id="IPR001123">
    <property type="entry name" value="LeuE-type"/>
</dbReference>
<feature type="transmembrane region" description="Helical" evidence="6">
    <location>
        <begin position="6"/>
        <end position="27"/>
    </location>
</feature>
<evidence type="ECO:0000256" key="6">
    <source>
        <dbReference type="SAM" id="Phobius"/>
    </source>
</evidence>